<dbReference type="Proteomes" id="UP000692954">
    <property type="component" value="Unassembled WGS sequence"/>
</dbReference>
<dbReference type="SMART" id="SM00448">
    <property type="entry name" value="REC"/>
    <property type="match status" value="1"/>
</dbReference>
<name>A0A8S1LFD8_9CILI</name>
<gene>
    <name evidence="6" type="ORF">PSON_ATCC_30995.1.T0210288</name>
</gene>
<evidence type="ECO:0000313" key="7">
    <source>
        <dbReference type="Proteomes" id="UP000692954"/>
    </source>
</evidence>
<dbReference type="InterPro" id="IPR050956">
    <property type="entry name" value="2C_system_His_kinase"/>
</dbReference>
<dbReference type="SMART" id="SM00388">
    <property type="entry name" value="HisKA"/>
    <property type="match status" value="1"/>
</dbReference>
<dbReference type="InterPro" id="IPR001789">
    <property type="entry name" value="Sig_transdc_resp-reg_receiver"/>
</dbReference>
<dbReference type="GO" id="GO:0000155">
    <property type="term" value="F:phosphorelay sensor kinase activity"/>
    <property type="evidence" value="ECO:0007669"/>
    <property type="project" value="InterPro"/>
</dbReference>
<evidence type="ECO:0000313" key="6">
    <source>
        <dbReference type="EMBL" id="CAD8066347.1"/>
    </source>
</evidence>
<dbReference type="InterPro" id="IPR005467">
    <property type="entry name" value="His_kinase_dom"/>
</dbReference>
<sequence>MIQILLTYTLHVEIQFPQFCFAHSLFYAYLMFKNQVKFWILFVNLIYIEFYCIVRLFEHFDKQIIWPAIHYGTVYFIFTLMNYENFQQQNLQSSPKLIELFQNSERYKWKEMSQQELFQDNFTRNSCFNQIREGVILYEQGYEKQPTFINSSAKQMFQISDENQIQTAYQNYYKIEKLDAKKSMQSVKSIGIEIQNSIKQYSGSISFNSKQPSQHIPQQGSKEVNLLQMLDKIWYKQNKESYLFYVQQSKLLNQSKSSPILEVNVYVNSQVKKVMTLICRDLSYKKYIKQLQTHYNYKSKMISFVSHEFRAPLGCMITMLEHVAKEQNNLYIQNSIDNSRYLLNLCNDLLDLAQIQANRFQLKMERFNLKLLCQECLQMFNLQAEKKQLKLTLQYQSGCPDIIEQDQNRIKQIMINLIGNAFKFTQEGYILLRVELVEDLVIEISISDSGIGVQEQDKEMLMKAFGKINSEESKKLNAQGVGLGLVISNKIAQQLGQGLKFESIYHKGSSFSFTIHLQDLQIYEQEIAKSTSNKLSVLRGECEVIENLNEDEESLKEIQIIVTQPKKQMSSIVDCCTKILIVDDTQFNIDTLQMLLIRIGIHQIDYSINGYKAIEKVKIREKCNFCNSNMYGLIFMDLEMLGINGINASKHIFSYCEENDLRSPIIVACSAHQKEIEFPKCQQVGMKFYLEKPVQIRQLQTIVEYYRSTI</sequence>
<dbReference type="PROSITE" id="PS50110">
    <property type="entry name" value="RESPONSE_REGULATORY"/>
    <property type="match status" value="1"/>
</dbReference>
<dbReference type="PANTHER" id="PTHR43719">
    <property type="entry name" value="TWO-COMPONENT HISTIDINE KINASE"/>
    <property type="match status" value="1"/>
</dbReference>
<organism evidence="6 7">
    <name type="scientific">Paramecium sonneborni</name>
    <dbReference type="NCBI Taxonomy" id="65129"/>
    <lineage>
        <taxon>Eukaryota</taxon>
        <taxon>Sar</taxon>
        <taxon>Alveolata</taxon>
        <taxon>Ciliophora</taxon>
        <taxon>Intramacronucleata</taxon>
        <taxon>Oligohymenophorea</taxon>
        <taxon>Peniculida</taxon>
        <taxon>Parameciidae</taxon>
        <taxon>Paramecium</taxon>
    </lineage>
</organism>
<proteinExistence type="predicted"/>
<feature type="transmembrane region" description="Helical" evidence="3">
    <location>
        <begin position="38"/>
        <end position="57"/>
    </location>
</feature>
<dbReference type="CDD" id="cd17546">
    <property type="entry name" value="REC_hyHK_CKI1_RcsC-like"/>
    <property type="match status" value="1"/>
</dbReference>
<protein>
    <recommendedName>
        <fullName evidence="8">Histidine kinase</fullName>
    </recommendedName>
</protein>
<keyword evidence="7" id="KW-1185">Reference proteome</keyword>
<keyword evidence="3" id="KW-0812">Transmembrane</keyword>
<accession>A0A8S1LFD8</accession>
<dbReference type="InterPro" id="IPR003661">
    <property type="entry name" value="HisK_dim/P_dom"/>
</dbReference>
<dbReference type="OrthoDB" id="10266508at2759"/>
<feature type="transmembrane region" description="Helical" evidence="3">
    <location>
        <begin position="64"/>
        <end position="83"/>
    </location>
</feature>
<dbReference type="Pfam" id="PF00512">
    <property type="entry name" value="HisKA"/>
    <property type="match status" value="1"/>
</dbReference>
<dbReference type="PROSITE" id="PS50109">
    <property type="entry name" value="HIS_KIN"/>
    <property type="match status" value="1"/>
</dbReference>
<keyword evidence="3" id="KW-0472">Membrane</keyword>
<comment type="caution">
    <text evidence="6">The sequence shown here is derived from an EMBL/GenBank/DDBJ whole genome shotgun (WGS) entry which is preliminary data.</text>
</comment>
<dbReference type="InterPro" id="IPR003594">
    <property type="entry name" value="HATPase_dom"/>
</dbReference>
<evidence type="ECO:0000259" key="4">
    <source>
        <dbReference type="PROSITE" id="PS50109"/>
    </source>
</evidence>
<feature type="domain" description="Histidine kinase" evidence="4">
    <location>
        <begin position="304"/>
        <end position="519"/>
    </location>
</feature>
<feature type="modified residue" description="4-aspartylphosphate" evidence="2">
    <location>
        <position position="637"/>
    </location>
</feature>
<dbReference type="AlphaFoldDB" id="A0A8S1LFD8"/>
<dbReference type="Pfam" id="PF02518">
    <property type="entry name" value="HATPase_c"/>
    <property type="match status" value="1"/>
</dbReference>
<dbReference type="Pfam" id="PF00072">
    <property type="entry name" value="Response_reg"/>
    <property type="match status" value="1"/>
</dbReference>
<keyword evidence="3" id="KW-1133">Transmembrane helix</keyword>
<dbReference type="SMART" id="SM00387">
    <property type="entry name" value="HATPase_c"/>
    <property type="match status" value="1"/>
</dbReference>
<evidence type="ECO:0000256" key="1">
    <source>
        <dbReference type="ARBA" id="ARBA00022553"/>
    </source>
</evidence>
<evidence type="ECO:0000256" key="2">
    <source>
        <dbReference type="PROSITE-ProRule" id="PRU00169"/>
    </source>
</evidence>
<evidence type="ECO:0000259" key="5">
    <source>
        <dbReference type="PROSITE" id="PS50110"/>
    </source>
</evidence>
<dbReference type="EMBL" id="CAJJDN010000021">
    <property type="protein sequence ID" value="CAD8066347.1"/>
    <property type="molecule type" value="Genomic_DNA"/>
</dbReference>
<reference evidence="6" key="1">
    <citation type="submission" date="2021-01" db="EMBL/GenBank/DDBJ databases">
        <authorList>
            <consortium name="Genoscope - CEA"/>
            <person name="William W."/>
        </authorList>
    </citation>
    <scope>NUCLEOTIDE SEQUENCE</scope>
</reference>
<dbReference type="PANTHER" id="PTHR43719:SF28">
    <property type="entry name" value="PEROXIDE STRESS-ACTIVATED HISTIDINE KINASE MAK1-RELATED"/>
    <property type="match status" value="1"/>
</dbReference>
<evidence type="ECO:0000256" key="3">
    <source>
        <dbReference type="SAM" id="Phobius"/>
    </source>
</evidence>
<keyword evidence="1 2" id="KW-0597">Phosphoprotein</keyword>
<feature type="domain" description="Response regulatory" evidence="5">
    <location>
        <begin position="578"/>
        <end position="707"/>
    </location>
</feature>
<evidence type="ECO:0008006" key="8">
    <source>
        <dbReference type="Google" id="ProtNLM"/>
    </source>
</evidence>